<protein>
    <submittedName>
        <fullName evidence="1">Uncharacterized protein</fullName>
    </submittedName>
</protein>
<dbReference type="KEGG" id="hne:HNE_3081"/>
<gene>
    <name evidence="1" type="ordered locus">HNE_3081</name>
</gene>
<accession>Q0BXN6</accession>
<name>Q0BXN6_HYPNA</name>
<dbReference type="AlphaFoldDB" id="Q0BXN6"/>
<proteinExistence type="predicted"/>
<organism evidence="1 2">
    <name type="scientific">Hyphomonas neptunium (strain ATCC 15444)</name>
    <dbReference type="NCBI Taxonomy" id="228405"/>
    <lineage>
        <taxon>Bacteria</taxon>
        <taxon>Pseudomonadati</taxon>
        <taxon>Pseudomonadota</taxon>
        <taxon>Alphaproteobacteria</taxon>
        <taxon>Hyphomonadales</taxon>
        <taxon>Hyphomonadaceae</taxon>
        <taxon>Hyphomonas</taxon>
    </lineage>
</organism>
<reference evidence="1 2" key="1">
    <citation type="journal article" date="2006" name="J. Bacteriol.">
        <title>Comparative genomic evidence for a close relationship between the dimorphic prosthecate bacteria Hyphomonas neptunium and Caulobacter crescentus.</title>
        <authorList>
            <person name="Badger J.H."/>
            <person name="Hoover T.R."/>
            <person name="Brun Y.V."/>
            <person name="Weiner R.M."/>
            <person name="Laub M.T."/>
            <person name="Alexandre G."/>
            <person name="Mrazek J."/>
            <person name="Ren Q."/>
            <person name="Paulsen I.T."/>
            <person name="Nelson K.E."/>
            <person name="Khouri H.M."/>
            <person name="Radune D."/>
            <person name="Sosa J."/>
            <person name="Dodson R.J."/>
            <person name="Sullivan S.A."/>
            <person name="Rosovitz M.J."/>
            <person name="Madupu R."/>
            <person name="Brinkac L.M."/>
            <person name="Durkin A.S."/>
            <person name="Daugherty S.C."/>
            <person name="Kothari S.P."/>
            <person name="Giglio M.G."/>
            <person name="Zhou L."/>
            <person name="Haft D.H."/>
            <person name="Selengut J.D."/>
            <person name="Davidsen T.M."/>
            <person name="Yang Q."/>
            <person name="Zafar N."/>
            <person name="Ward N.L."/>
        </authorList>
    </citation>
    <scope>NUCLEOTIDE SEQUENCE [LARGE SCALE GENOMIC DNA]</scope>
    <source>
        <strain evidence="1 2">ATCC 15444</strain>
    </source>
</reference>
<sequence length="147" mass="15090">MGADGESARQLFLPLFGGGVREPPPDQANADAVANALALIQPEVSAIRTLRKPQAWVIAMALLPGTGIEPVFLWFVGLCYAAGFLMPHPAGAYPAGLLAPSVDRDGACALQPGAPASLLGEDAARRRAASEADSALTPGRRVCSSDA</sequence>
<keyword evidence="2" id="KW-1185">Reference proteome</keyword>
<dbReference type="STRING" id="228405.HNE_3081"/>
<evidence type="ECO:0000313" key="2">
    <source>
        <dbReference type="Proteomes" id="UP000001959"/>
    </source>
</evidence>
<dbReference type="HOGENOM" id="CLU_1765560_0_0_5"/>
<dbReference type="EMBL" id="CP000158">
    <property type="protein sequence ID" value="ABI78195.1"/>
    <property type="molecule type" value="Genomic_DNA"/>
</dbReference>
<dbReference type="Proteomes" id="UP000001959">
    <property type="component" value="Chromosome"/>
</dbReference>
<evidence type="ECO:0000313" key="1">
    <source>
        <dbReference type="EMBL" id="ABI78195.1"/>
    </source>
</evidence>